<dbReference type="InterPro" id="IPR001789">
    <property type="entry name" value="Sig_transdc_resp-reg_receiver"/>
</dbReference>
<keyword evidence="6" id="KW-1185">Reference proteome</keyword>
<dbReference type="AlphaFoldDB" id="A0A2U2BT90"/>
<evidence type="ECO:0000256" key="3">
    <source>
        <dbReference type="SAM" id="MobiDB-lite"/>
    </source>
</evidence>
<dbReference type="OrthoDB" id="7202050at2"/>
<evidence type="ECO:0000259" key="4">
    <source>
        <dbReference type="PROSITE" id="PS50110"/>
    </source>
</evidence>
<organism evidence="5 6">
    <name type="scientific">Marinicauda salina</name>
    <dbReference type="NCBI Taxonomy" id="2135793"/>
    <lineage>
        <taxon>Bacteria</taxon>
        <taxon>Pseudomonadati</taxon>
        <taxon>Pseudomonadota</taxon>
        <taxon>Alphaproteobacteria</taxon>
        <taxon>Maricaulales</taxon>
        <taxon>Maricaulaceae</taxon>
        <taxon>Marinicauda</taxon>
    </lineage>
</organism>
<feature type="compositionally biased region" description="Basic and acidic residues" evidence="3">
    <location>
        <begin position="316"/>
        <end position="332"/>
    </location>
</feature>
<comment type="caution">
    <text evidence="5">The sequence shown here is derived from an EMBL/GenBank/DDBJ whole genome shotgun (WGS) entry which is preliminary data.</text>
</comment>
<dbReference type="InterPro" id="IPR011006">
    <property type="entry name" value="CheY-like_superfamily"/>
</dbReference>
<dbReference type="EMBL" id="QEXV01000003">
    <property type="protein sequence ID" value="PWE17224.1"/>
    <property type="molecule type" value="Genomic_DNA"/>
</dbReference>
<protein>
    <submittedName>
        <fullName evidence="5">Response regulator receiver protein</fullName>
    </submittedName>
</protein>
<dbReference type="PROSITE" id="PS50110">
    <property type="entry name" value="RESPONSE_REGULATORY"/>
    <property type="match status" value="1"/>
</dbReference>
<feature type="region of interest" description="Disordered" evidence="3">
    <location>
        <begin position="144"/>
        <end position="165"/>
    </location>
</feature>
<dbReference type="GO" id="GO:0000160">
    <property type="term" value="P:phosphorelay signal transduction system"/>
    <property type="evidence" value="ECO:0007669"/>
    <property type="project" value="InterPro"/>
</dbReference>
<dbReference type="SUPFAM" id="SSF52172">
    <property type="entry name" value="CheY-like"/>
    <property type="match status" value="1"/>
</dbReference>
<evidence type="ECO:0000313" key="6">
    <source>
        <dbReference type="Proteomes" id="UP000245168"/>
    </source>
</evidence>
<keyword evidence="2" id="KW-0175">Coiled coil</keyword>
<dbReference type="Proteomes" id="UP000245168">
    <property type="component" value="Unassembled WGS sequence"/>
</dbReference>
<accession>A0A2U2BT90</accession>
<feature type="domain" description="Response regulatory" evidence="4">
    <location>
        <begin position="10"/>
        <end position="129"/>
    </location>
</feature>
<reference evidence="6" key="1">
    <citation type="submission" date="2018-05" db="EMBL/GenBank/DDBJ databases">
        <authorList>
            <person name="Liu B.-T."/>
        </authorList>
    </citation>
    <scope>NUCLEOTIDE SEQUENCE [LARGE SCALE GENOMIC DNA]</scope>
    <source>
        <strain evidence="6">WD6-1</strain>
    </source>
</reference>
<sequence length="344" mass="37876">MKGLDYRRASVAIFDPVHVNLRTTRYALHEMGFREMSCMSSMNELRKRLDEACPNLLIAEMSHQEAEVFDLVRSVRAGDVGDNPFIPILLTSWSRDGGTLKQAIGCGADDIIIRPFSTAFAEERIRTLVKGRKPFIVTSDYIGPDRRRDADREDDGAPPIDPPNTLKAIVENDTEALDQANASIAEAKRSVDAERLRRLCMRVIVGAEVGARELKAGRRPQMDLSDFERAASELKLRLGRVRSAEASRIAQALCQTATELQAEEGFTADRLGRAKELAMAVYAAYAGDEGIERSSQEIERTVEALRKRVVTAEPEDSSKDAADADSTEHDGGVEPDAGLKRAAS</sequence>
<name>A0A2U2BT90_9PROT</name>
<dbReference type="Gene3D" id="3.40.50.2300">
    <property type="match status" value="1"/>
</dbReference>
<comment type="caution">
    <text evidence="1">Lacks conserved residue(s) required for the propagation of feature annotation.</text>
</comment>
<evidence type="ECO:0000256" key="1">
    <source>
        <dbReference type="PROSITE-ProRule" id="PRU00169"/>
    </source>
</evidence>
<evidence type="ECO:0000313" key="5">
    <source>
        <dbReference type="EMBL" id="PWE17224.1"/>
    </source>
</evidence>
<gene>
    <name evidence="5" type="ORF">DDZ18_05895</name>
</gene>
<evidence type="ECO:0000256" key="2">
    <source>
        <dbReference type="SAM" id="Coils"/>
    </source>
</evidence>
<feature type="coiled-coil region" evidence="2">
    <location>
        <begin position="170"/>
        <end position="197"/>
    </location>
</feature>
<proteinExistence type="predicted"/>
<feature type="region of interest" description="Disordered" evidence="3">
    <location>
        <begin position="309"/>
        <end position="344"/>
    </location>
</feature>